<reference evidence="3 4" key="1">
    <citation type="submission" date="2019-06" db="EMBL/GenBank/DDBJ databases">
        <title>Psychrobacillus vulpis sp. nov., a new species isolated from feces of a red fox that inhabits in The Tablas de Daimiel Natural Park, Albacete, Spain.</title>
        <authorList>
            <person name="Rodriguez M."/>
            <person name="Reina J.C."/>
            <person name="Bejar V."/>
            <person name="Llamas I."/>
        </authorList>
    </citation>
    <scope>NUCLEOTIDE SEQUENCE [LARGE SCALE GENOMIC DNA]</scope>
    <source>
        <strain evidence="3 4">Z8</strain>
    </source>
</reference>
<keyword evidence="4" id="KW-1185">Reference proteome</keyword>
<organism evidence="3 4">
    <name type="scientific">Psychrobacillus vulpis</name>
    <dbReference type="NCBI Taxonomy" id="2325572"/>
    <lineage>
        <taxon>Bacteria</taxon>
        <taxon>Bacillati</taxon>
        <taxon>Bacillota</taxon>
        <taxon>Bacilli</taxon>
        <taxon>Bacillales</taxon>
        <taxon>Bacillaceae</taxon>
        <taxon>Psychrobacillus</taxon>
    </lineage>
</organism>
<evidence type="ECO:0000256" key="2">
    <source>
        <dbReference type="SAM" id="Phobius"/>
    </source>
</evidence>
<accession>A0A544TWK4</accession>
<name>A0A544TWK4_9BACI</name>
<evidence type="ECO:0000313" key="4">
    <source>
        <dbReference type="Proteomes" id="UP000316626"/>
    </source>
</evidence>
<comment type="caution">
    <text evidence="3">The sequence shown here is derived from an EMBL/GenBank/DDBJ whole genome shotgun (WGS) entry which is preliminary data.</text>
</comment>
<dbReference type="Proteomes" id="UP000316626">
    <property type="component" value="Unassembled WGS sequence"/>
</dbReference>
<feature type="transmembrane region" description="Helical" evidence="2">
    <location>
        <begin position="12"/>
        <end position="30"/>
    </location>
</feature>
<dbReference type="OrthoDB" id="287883at2"/>
<evidence type="ECO:0000256" key="1">
    <source>
        <dbReference type="SAM" id="MobiDB-lite"/>
    </source>
</evidence>
<proteinExistence type="predicted"/>
<feature type="region of interest" description="Disordered" evidence="1">
    <location>
        <begin position="35"/>
        <end position="86"/>
    </location>
</feature>
<dbReference type="AlphaFoldDB" id="A0A544TWK4"/>
<sequence>MTEKIKVKKPFYKKWWVWLIAIIFIIAIVTPQEEEVTKEKSIATSSEVKKEDKEKKAEEEAKAKEKADAEEKAKKEAEEKVKAEEEAKKTPVQKIESIIIDKIDKKTNMDNDRIVSIEDISEAQDGSYVIAKLNASENFTNNLTKTTIWLDSIEILEPISKLESTKKIVLQWQLPLTDAYGDTKDGQVMTIDLEREQLDKIKWDSFNGENFAVIANNYFEHPAFKE</sequence>
<gene>
    <name evidence="3" type="ORF">FG384_02505</name>
</gene>
<dbReference type="EMBL" id="VDGI01000001">
    <property type="protein sequence ID" value="TQR21833.1"/>
    <property type="molecule type" value="Genomic_DNA"/>
</dbReference>
<keyword evidence="2" id="KW-0812">Transmembrane</keyword>
<protein>
    <submittedName>
        <fullName evidence="3">Uncharacterized protein</fullName>
    </submittedName>
</protein>
<keyword evidence="2" id="KW-0472">Membrane</keyword>
<evidence type="ECO:0000313" key="3">
    <source>
        <dbReference type="EMBL" id="TQR21833.1"/>
    </source>
</evidence>
<dbReference type="RefSeq" id="WP_142640959.1">
    <property type="nucleotide sequence ID" value="NZ_VDGI01000001.1"/>
</dbReference>
<keyword evidence="2" id="KW-1133">Transmembrane helix</keyword>